<feature type="non-terminal residue" evidence="2">
    <location>
        <position position="1"/>
    </location>
</feature>
<evidence type="ECO:0000313" key="3">
    <source>
        <dbReference type="Proteomes" id="UP000765507"/>
    </source>
</evidence>
<feature type="compositionally biased region" description="Polar residues" evidence="1">
    <location>
        <begin position="99"/>
        <end position="111"/>
    </location>
</feature>
<dbReference type="Proteomes" id="UP000765507">
    <property type="component" value="Unassembled WGS sequence"/>
</dbReference>
<reference evidence="2 3" key="1">
    <citation type="journal article" date="2020" name="G3 (Bethesda)">
        <title>Draft Genome of the Common Snapping Turtle, Chelydra serpentina, a Model for Phenotypic Plasticity in Reptiles.</title>
        <authorList>
            <person name="Das D."/>
            <person name="Singh S.K."/>
            <person name="Bierstedt J."/>
            <person name="Erickson A."/>
            <person name="Galli G.L.J."/>
            <person name="Crossley D.A. 2nd"/>
            <person name="Rhen T."/>
        </authorList>
    </citation>
    <scope>NUCLEOTIDE SEQUENCE [LARGE SCALE GENOMIC DNA]</scope>
    <source>
        <strain evidence="2">KW</strain>
    </source>
</reference>
<evidence type="ECO:0000256" key="1">
    <source>
        <dbReference type="SAM" id="MobiDB-lite"/>
    </source>
</evidence>
<keyword evidence="3" id="KW-1185">Reference proteome</keyword>
<organism evidence="2 3">
    <name type="scientific">Chelydra serpentina</name>
    <name type="common">Snapping turtle</name>
    <name type="synonym">Testudo serpentina</name>
    <dbReference type="NCBI Taxonomy" id="8475"/>
    <lineage>
        <taxon>Eukaryota</taxon>
        <taxon>Metazoa</taxon>
        <taxon>Chordata</taxon>
        <taxon>Craniata</taxon>
        <taxon>Vertebrata</taxon>
        <taxon>Euteleostomi</taxon>
        <taxon>Archelosauria</taxon>
        <taxon>Testudinata</taxon>
        <taxon>Testudines</taxon>
        <taxon>Cryptodira</taxon>
        <taxon>Durocryptodira</taxon>
        <taxon>Americhelydia</taxon>
        <taxon>Chelydroidea</taxon>
        <taxon>Chelydridae</taxon>
        <taxon>Chelydra</taxon>
    </lineage>
</organism>
<dbReference type="AlphaFoldDB" id="A0A8T1TBY0"/>
<sequence length="165" mass="17750">PPFCGGPKTLPVCGSSLRPLHGTTRVHEVHGRCGGRPSSTASSGVPLPRRLAYLRQLQQPSPVAHSDGLEHVQSARPTPECRKVHFGANPKVRLYRGSTGLNSRPSFSARGTLSGPRSHHTRPSELPNLDCSQLPQPPRSHGVLHFRDRSCQITPPSTPSMALVG</sequence>
<protein>
    <submittedName>
        <fullName evidence="2">Uncharacterized protein</fullName>
    </submittedName>
</protein>
<dbReference type="EMBL" id="JAHGAV010000014">
    <property type="protein sequence ID" value="KAG6938982.1"/>
    <property type="molecule type" value="Genomic_DNA"/>
</dbReference>
<evidence type="ECO:0000313" key="2">
    <source>
        <dbReference type="EMBL" id="KAG6938982.1"/>
    </source>
</evidence>
<feature type="region of interest" description="Disordered" evidence="1">
    <location>
        <begin position="94"/>
        <end position="143"/>
    </location>
</feature>
<accession>A0A8T1TBY0</accession>
<name>A0A8T1TBY0_CHESE</name>
<gene>
    <name evidence="2" type="ORF">G0U57_003772</name>
</gene>
<feature type="non-terminal residue" evidence="2">
    <location>
        <position position="165"/>
    </location>
</feature>
<comment type="caution">
    <text evidence="2">The sequence shown here is derived from an EMBL/GenBank/DDBJ whole genome shotgun (WGS) entry which is preliminary data.</text>
</comment>
<proteinExistence type="predicted"/>